<proteinExistence type="inferred from homology"/>
<keyword evidence="7 9" id="KW-0547">Nucleotide-binding</keyword>
<accession>A0A537JFX8</accession>
<dbReference type="Proteomes" id="UP000318093">
    <property type="component" value="Unassembled WGS sequence"/>
</dbReference>
<evidence type="ECO:0000256" key="4">
    <source>
        <dbReference type="ARBA" id="ARBA00011062"/>
    </source>
</evidence>
<keyword evidence="5 9" id="KW-0963">Cytoplasm</keyword>
<comment type="catalytic activity">
    <reaction evidence="1 9">
        <text>a ribonucleoside 5'-phosphate + H2O = a ribonucleoside + phosphate</text>
        <dbReference type="Rhea" id="RHEA:12484"/>
        <dbReference type="ChEBI" id="CHEBI:15377"/>
        <dbReference type="ChEBI" id="CHEBI:18254"/>
        <dbReference type="ChEBI" id="CHEBI:43474"/>
        <dbReference type="ChEBI" id="CHEBI:58043"/>
        <dbReference type="EC" id="3.1.3.5"/>
    </reaction>
</comment>
<evidence type="ECO:0000256" key="1">
    <source>
        <dbReference type="ARBA" id="ARBA00000815"/>
    </source>
</evidence>
<feature type="domain" description="Survival protein SurE-like phosphatase/nucleotidase" evidence="10">
    <location>
        <begin position="3"/>
        <end position="188"/>
    </location>
</feature>
<reference evidence="11 12" key="1">
    <citation type="journal article" date="2019" name="Nat. Microbiol.">
        <title>Mediterranean grassland soil C-N compound turnover is dependent on rainfall and depth, and is mediated by genomically divergent microorganisms.</title>
        <authorList>
            <person name="Diamond S."/>
            <person name="Andeer P.F."/>
            <person name="Li Z."/>
            <person name="Crits-Christoph A."/>
            <person name="Burstein D."/>
            <person name="Anantharaman K."/>
            <person name="Lane K.R."/>
            <person name="Thomas B.C."/>
            <person name="Pan C."/>
            <person name="Northen T.R."/>
            <person name="Banfield J.F."/>
        </authorList>
    </citation>
    <scope>NUCLEOTIDE SEQUENCE [LARGE SCALE GENOMIC DNA]</scope>
    <source>
        <strain evidence="11">NP_6</strain>
    </source>
</reference>
<comment type="function">
    <text evidence="9">Nucleotidase that shows phosphatase activity on nucleoside 5'-monophosphates.</text>
</comment>
<gene>
    <name evidence="9 11" type="primary">surE</name>
    <name evidence="11" type="ORF">E6H03_05560</name>
</gene>
<dbReference type="EMBL" id="VBAN01000163">
    <property type="protein sequence ID" value="TMI82425.1"/>
    <property type="molecule type" value="Genomic_DNA"/>
</dbReference>
<dbReference type="HAMAP" id="MF_00060">
    <property type="entry name" value="SurE"/>
    <property type="match status" value="1"/>
</dbReference>
<dbReference type="GO" id="GO:0000166">
    <property type="term" value="F:nucleotide binding"/>
    <property type="evidence" value="ECO:0007669"/>
    <property type="project" value="UniProtKB-KW"/>
</dbReference>
<dbReference type="EC" id="3.1.3.5" evidence="9"/>
<dbReference type="PANTHER" id="PTHR30457">
    <property type="entry name" value="5'-NUCLEOTIDASE SURE"/>
    <property type="match status" value="1"/>
</dbReference>
<evidence type="ECO:0000256" key="6">
    <source>
        <dbReference type="ARBA" id="ARBA00022723"/>
    </source>
</evidence>
<evidence type="ECO:0000259" key="10">
    <source>
        <dbReference type="Pfam" id="PF01975"/>
    </source>
</evidence>
<dbReference type="Gene3D" id="3.40.1210.10">
    <property type="entry name" value="Survival protein SurE-like phosphatase/nucleotidase"/>
    <property type="match status" value="1"/>
</dbReference>
<feature type="binding site" evidence="9">
    <location>
        <position position="8"/>
    </location>
    <ligand>
        <name>a divalent metal cation</name>
        <dbReference type="ChEBI" id="CHEBI:60240"/>
    </ligand>
</feature>
<feature type="binding site" evidence="9">
    <location>
        <position position="9"/>
    </location>
    <ligand>
        <name>a divalent metal cation</name>
        <dbReference type="ChEBI" id="CHEBI:60240"/>
    </ligand>
</feature>
<feature type="binding site" evidence="9">
    <location>
        <position position="96"/>
    </location>
    <ligand>
        <name>a divalent metal cation</name>
        <dbReference type="ChEBI" id="CHEBI:60240"/>
    </ligand>
</feature>
<comment type="caution">
    <text evidence="11">The sequence shown here is derived from an EMBL/GenBank/DDBJ whole genome shotgun (WGS) entry which is preliminary data.</text>
</comment>
<sequence length="256" mass="27277">MRVLLTNDDGLGSPGLLALARALRPVADVLVVAPEHERSAASHAITLHKPLRAVPAALGDTGLPAWATNGTPADCVLLAVLDLLGRPPDVVVSGINVGANLGMDLIYSGTVSGAVEATLFGIAAIAVSVASFTDIHWGPAAAFSAHLAQEVHRHGLPKDTFLNVNVPNLSAEKIRGVETTRQSSRRYVNRLEKRADPRGRDYYWLTGSAEAGSADPGTDAEAVAEGRISVTPLRLDMTYEELRASIRSWDLRWPLR</sequence>
<evidence type="ECO:0000256" key="7">
    <source>
        <dbReference type="ARBA" id="ARBA00022741"/>
    </source>
</evidence>
<comment type="similarity">
    <text evidence="4 9">Belongs to the SurE nucleotidase family.</text>
</comment>
<dbReference type="NCBIfam" id="NF001492">
    <property type="entry name" value="PRK00346.2-2"/>
    <property type="match status" value="1"/>
</dbReference>
<evidence type="ECO:0000256" key="2">
    <source>
        <dbReference type="ARBA" id="ARBA00001946"/>
    </source>
</evidence>
<organism evidence="11 12">
    <name type="scientific">Candidatus Segetimicrobium genomatis</name>
    <dbReference type="NCBI Taxonomy" id="2569760"/>
    <lineage>
        <taxon>Bacteria</taxon>
        <taxon>Bacillati</taxon>
        <taxon>Candidatus Sysuimicrobiota</taxon>
        <taxon>Candidatus Sysuimicrobiia</taxon>
        <taxon>Candidatus Sysuimicrobiales</taxon>
        <taxon>Candidatus Segetimicrobiaceae</taxon>
        <taxon>Candidatus Segetimicrobium</taxon>
    </lineage>
</organism>
<keyword evidence="6 9" id="KW-0479">Metal-binding</keyword>
<comment type="subcellular location">
    <subcellularLocation>
        <location evidence="3 9">Cytoplasm</location>
    </subcellularLocation>
</comment>
<evidence type="ECO:0000256" key="5">
    <source>
        <dbReference type="ARBA" id="ARBA00022490"/>
    </source>
</evidence>
<evidence type="ECO:0000256" key="3">
    <source>
        <dbReference type="ARBA" id="ARBA00004496"/>
    </source>
</evidence>
<dbReference type="AlphaFoldDB" id="A0A537JFX8"/>
<dbReference type="InterPro" id="IPR030048">
    <property type="entry name" value="SurE"/>
</dbReference>
<dbReference type="InterPro" id="IPR036523">
    <property type="entry name" value="SurE-like_sf"/>
</dbReference>
<dbReference type="InterPro" id="IPR002828">
    <property type="entry name" value="SurE-like_Pase/nucleotidase"/>
</dbReference>
<dbReference type="NCBIfam" id="NF001490">
    <property type="entry name" value="PRK00346.1-4"/>
    <property type="match status" value="1"/>
</dbReference>
<dbReference type="GO" id="GO:0008254">
    <property type="term" value="F:3'-nucleotidase activity"/>
    <property type="evidence" value="ECO:0007669"/>
    <property type="project" value="TreeGrafter"/>
</dbReference>
<dbReference type="GO" id="GO:0008253">
    <property type="term" value="F:5'-nucleotidase activity"/>
    <property type="evidence" value="ECO:0007669"/>
    <property type="project" value="UniProtKB-UniRule"/>
</dbReference>
<dbReference type="GO" id="GO:0005737">
    <property type="term" value="C:cytoplasm"/>
    <property type="evidence" value="ECO:0007669"/>
    <property type="project" value="UniProtKB-SubCell"/>
</dbReference>
<comment type="cofactor">
    <cofactor evidence="9">
        <name>a divalent metal cation</name>
        <dbReference type="ChEBI" id="CHEBI:60240"/>
    </cofactor>
    <text evidence="9">Binds 1 divalent metal cation per subunit.</text>
</comment>
<dbReference type="FunFam" id="3.40.1210.10:FF:000001">
    <property type="entry name" value="5'/3'-nucleotidase SurE"/>
    <property type="match status" value="1"/>
</dbReference>
<protein>
    <recommendedName>
        <fullName evidence="9">5'-nucleotidase SurE</fullName>
        <ecNumber evidence="9">3.1.3.5</ecNumber>
    </recommendedName>
    <alternativeName>
        <fullName evidence="9">Nucleoside 5'-monophosphate phosphohydrolase</fullName>
    </alternativeName>
</protein>
<evidence type="ECO:0000313" key="11">
    <source>
        <dbReference type="EMBL" id="TMI82425.1"/>
    </source>
</evidence>
<dbReference type="NCBIfam" id="TIGR00087">
    <property type="entry name" value="surE"/>
    <property type="match status" value="1"/>
</dbReference>
<dbReference type="PANTHER" id="PTHR30457:SF12">
    <property type="entry name" value="5'_3'-NUCLEOTIDASE SURE"/>
    <property type="match status" value="1"/>
</dbReference>
<dbReference type="GO" id="GO:0046872">
    <property type="term" value="F:metal ion binding"/>
    <property type="evidence" value="ECO:0007669"/>
    <property type="project" value="UniProtKB-UniRule"/>
</dbReference>
<feature type="binding site" evidence="9">
    <location>
        <position position="39"/>
    </location>
    <ligand>
        <name>a divalent metal cation</name>
        <dbReference type="ChEBI" id="CHEBI:60240"/>
    </ligand>
</feature>
<evidence type="ECO:0000313" key="12">
    <source>
        <dbReference type="Proteomes" id="UP000318093"/>
    </source>
</evidence>
<dbReference type="GO" id="GO:0004309">
    <property type="term" value="F:exopolyphosphatase activity"/>
    <property type="evidence" value="ECO:0007669"/>
    <property type="project" value="TreeGrafter"/>
</dbReference>
<dbReference type="SUPFAM" id="SSF64167">
    <property type="entry name" value="SurE-like"/>
    <property type="match status" value="1"/>
</dbReference>
<evidence type="ECO:0000256" key="9">
    <source>
        <dbReference type="HAMAP-Rule" id="MF_00060"/>
    </source>
</evidence>
<name>A0A537JFX8_9BACT</name>
<evidence type="ECO:0000256" key="8">
    <source>
        <dbReference type="ARBA" id="ARBA00022801"/>
    </source>
</evidence>
<dbReference type="Pfam" id="PF01975">
    <property type="entry name" value="SurE"/>
    <property type="match status" value="1"/>
</dbReference>
<comment type="cofactor">
    <cofactor evidence="2">
        <name>Mg(2+)</name>
        <dbReference type="ChEBI" id="CHEBI:18420"/>
    </cofactor>
</comment>
<keyword evidence="8 9" id="KW-0378">Hydrolase</keyword>